<dbReference type="PROSITE" id="PS51257">
    <property type="entry name" value="PROKAR_LIPOPROTEIN"/>
    <property type="match status" value="1"/>
</dbReference>
<dbReference type="eggNOG" id="COG5492">
    <property type="taxonomic scope" value="Bacteria"/>
</dbReference>
<dbReference type="EMBL" id="CM001403">
    <property type="protein sequence ID" value="EHQ27871.1"/>
    <property type="molecule type" value="Genomic_DNA"/>
</dbReference>
<gene>
    <name evidence="2" type="ORF">Mucpa_3773</name>
</gene>
<name>H1Y291_9SPHI</name>
<keyword evidence="1" id="KW-0732">Signal</keyword>
<accession>H1Y291</accession>
<dbReference type="STRING" id="714943.Mucpa_3773"/>
<evidence type="ECO:0000256" key="1">
    <source>
        <dbReference type="SAM" id="SignalP"/>
    </source>
</evidence>
<dbReference type="Proteomes" id="UP000002774">
    <property type="component" value="Chromosome"/>
</dbReference>
<protein>
    <recommendedName>
        <fullName evidence="4">T9SS C-terminal target domain-containing protein</fullName>
    </recommendedName>
</protein>
<dbReference type="AlphaFoldDB" id="H1Y291"/>
<feature type="chain" id="PRO_5003558127" description="T9SS C-terminal target domain-containing protein" evidence="1">
    <location>
        <begin position="21"/>
        <end position="486"/>
    </location>
</feature>
<evidence type="ECO:0000313" key="2">
    <source>
        <dbReference type="EMBL" id="EHQ27871.1"/>
    </source>
</evidence>
<evidence type="ECO:0000313" key="3">
    <source>
        <dbReference type="Proteomes" id="UP000002774"/>
    </source>
</evidence>
<dbReference type="HOGENOM" id="CLU_034925_0_0_10"/>
<dbReference type="OrthoDB" id="1521716at2"/>
<evidence type="ECO:0008006" key="4">
    <source>
        <dbReference type="Google" id="ProtNLM"/>
    </source>
</evidence>
<sequence length="486" mass="50985">MKKHSLIVMFIAALFFSACTKNSNDETPVVNNANVVEVTGDISASVTWTSDKIYLLKGFVYVTNGATLTINAGTIVKGDKPTKGTLVVTRGAKIMAVGTATNPIVFTSNVAAGGRSAGDWGGVILLGKAPVNPTATPNIEGGLVPTNGGDVAKYIQYGGTDAADNSGTLSYVRIEYAGIPFSPDNEINGLTMGGVGSGTTLDYIEVYRSGDDAFEWFGGTVNAKHLLAIGTTDDDFDTDFGYSGKVQFGLAQRAQVVADFSGSNGFESDNDGSGSNNLPQTKAVFSNMTIVGPILAVTASGGSLSNLNANFQHAAQIRRNSSISIANSLFTNYFEGIYIDEGTVVTAGATTTNYTSGSIVFTDNIIYNCNAKGNEVKGQNKAAFETAMRATNTFDATKSVVDLLADPLKYGTDFKASTNANYGTPNFTLKSGAVALTGAVFTNAKYTDSFFEKVAYRGAFGTTDWSTGWASYDPQNIPYTTPGVVK</sequence>
<proteinExistence type="predicted"/>
<reference evidence="2" key="1">
    <citation type="submission" date="2011-09" db="EMBL/GenBank/DDBJ databases">
        <title>The permanent draft genome of Mucilaginibacter paludis DSM 18603.</title>
        <authorList>
            <consortium name="US DOE Joint Genome Institute (JGI-PGF)"/>
            <person name="Lucas S."/>
            <person name="Han J."/>
            <person name="Lapidus A."/>
            <person name="Bruce D."/>
            <person name="Goodwin L."/>
            <person name="Pitluck S."/>
            <person name="Peters L."/>
            <person name="Kyrpides N."/>
            <person name="Mavromatis K."/>
            <person name="Ivanova N."/>
            <person name="Mikhailova N."/>
            <person name="Held B."/>
            <person name="Detter J.C."/>
            <person name="Tapia R."/>
            <person name="Han C."/>
            <person name="Land M."/>
            <person name="Hauser L."/>
            <person name="Markowitz V."/>
            <person name="Cheng J.-F."/>
            <person name="Hugenholtz P."/>
            <person name="Woyke T."/>
            <person name="Wu D."/>
            <person name="Tindall B."/>
            <person name="Brambilla E."/>
            <person name="Klenk H.-P."/>
            <person name="Eisen J.A."/>
        </authorList>
    </citation>
    <scope>NUCLEOTIDE SEQUENCE [LARGE SCALE GENOMIC DNA]</scope>
    <source>
        <strain evidence="2">DSM 18603</strain>
    </source>
</reference>
<dbReference type="RefSeq" id="WP_008508483.1">
    <property type="nucleotide sequence ID" value="NZ_CM001403.1"/>
</dbReference>
<dbReference type="PANTHER" id="PTHR41339">
    <property type="entry name" value="LIPL48"/>
    <property type="match status" value="1"/>
</dbReference>
<feature type="signal peptide" evidence="1">
    <location>
        <begin position="1"/>
        <end position="20"/>
    </location>
</feature>
<dbReference type="PANTHER" id="PTHR41339:SF1">
    <property type="entry name" value="SECRETED PROTEIN"/>
    <property type="match status" value="1"/>
</dbReference>
<keyword evidence="3" id="KW-1185">Reference proteome</keyword>
<organism evidence="2 3">
    <name type="scientific">Mucilaginibacter paludis DSM 18603</name>
    <dbReference type="NCBI Taxonomy" id="714943"/>
    <lineage>
        <taxon>Bacteria</taxon>
        <taxon>Pseudomonadati</taxon>
        <taxon>Bacteroidota</taxon>
        <taxon>Sphingobacteriia</taxon>
        <taxon>Sphingobacteriales</taxon>
        <taxon>Sphingobacteriaceae</taxon>
        <taxon>Mucilaginibacter</taxon>
    </lineage>
</organism>